<evidence type="ECO:0000256" key="4">
    <source>
        <dbReference type="ARBA" id="ARBA00022989"/>
    </source>
</evidence>
<reference evidence="8" key="1">
    <citation type="submission" date="2023-08" db="EMBL/GenBank/DDBJ databases">
        <title>Black Yeasts Isolated from many extreme environments.</title>
        <authorList>
            <person name="Coleine C."/>
            <person name="Stajich J.E."/>
            <person name="Selbmann L."/>
        </authorList>
    </citation>
    <scope>NUCLEOTIDE SEQUENCE</scope>
    <source>
        <strain evidence="8">CCFEE 5401</strain>
    </source>
</reference>
<gene>
    <name evidence="8" type="ORF">LTR62_002958</name>
</gene>
<feature type="transmembrane region" description="Helical" evidence="7">
    <location>
        <begin position="60"/>
        <end position="79"/>
    </location>
</feature>
<evidence type="ECO:0000313" key="9">
    <source>
        <dbReference type="Proteomes" id="UP001310890"/>
    </source>
</evidence>
<comment type="subcellular location">
    <subcellularLocation>
        <location evidence="1">Membrane</location>
        <topology evidence="1">Multi-pass membrane protein</topology>
    </subcellularLocation>
</comment>
<evidence type="ECO:0000313" key="8">
    <source>
        <dbReference type="EMBL" id="KAK5118444.1"/>
    </source>
</evidence>
<evidence type="ECO:0000256" key="2">
    <source>
        <dbReference type="ARBA" id="ARBA00022448"/>
    </source>
</evidence>
<evidence type="ECO:0000256" key="1">
    <source>
        <dbReference type="ARBA" id="ARBA00004141"/>
    </source>
</evidence>
<evidence type="ECO:0000256" key="6">
    <source>
        <dbReference type="SAM" id="Coils"/>
    </source>
</evidence>
<sequence length="203" mass="22295">MVGQVIGAPLYVFFEIRYRKKIARLGVVVTPETRLEPALWAAIFMPVGLFWLAFTTYDSIHWAVGVVGTILFGMGNVLISISMTNYLISIYSIFAATASATNALARATFAFTFPLFTSHMYHNLGPAWASAIPAFLALAFAPLPFLLLKFGSTLRARSRFANEAKARLAKLEEVRKKVDEKFEEKHAAVEKPVEIDSAGGSSA</sequence>
<dbReference type="AlphaFoldDB" id="A0AAN7YJV5"/>
<dbReference type="GO" id="GO:0005886">
    <property type="term" value="C:plasma membrane"/>
    <property type="evidence" value="ECO:0007669"/>
    <property type="project" value="TreeGrafter"/>
</dbReference>
<dbReference type="InterPro" id="IPR036259">
    <property type="entry name" value="MFS_trans_sf"/>
</dbReference>
<dbReference type="EMBL" id="JAVRRL010000002">
    <property type="protein sequence ID" value="KAK5118444.1"/>
    <property type="molecule type" value="Genomic_DNA"/>
</dbReference>
<feature type="coiled-coil region" evidence="6">
    <location>
        <begin position="161"/>
        <end position="191"/>
    </location>
</feature>
<keyword evidence="3 7" id="KW-0812">Transmembrane</keyword>
<dbReference type="SUPFAM" id="SSF103473">
    <property type="entry name" value="MFS general substrate transporter"/>
    <property type="match status" value="1"/>
</dbReference>
<proteinExistence type="predicted"/>
<evidence type="ECO:0000256" key="3">
    <source>
        <dbReference type="ARBA" id="ARBA00022692"/>
    </source>
</evidence>
<dbReference type="GO" id="GO:0022857">
    <property type="term" value="F:transmembrane transporter activity"/>
    <property type="evidence" value="ECO:0007669"/>
    <property type="project" value="TreeGrafter"/>
</dbReference>
<dbReference type="PANTHER" id="PTHR23502:SF132">
    <property type="entry name" value="POLYAMINE TRANSPORTER 2-RELATED"/>
    <property type="match status" value="1"/>
</dbReference>
<protein>
    <submittedName>
        <fullName evidence="8">Uncharacterized protein</fullName>
    </submittedName>
</protein>
<dbReference type="PANTHER" id="PTHR23502">
    <property type="entry name" value="MAJOR FACILITATOR SUPERFAMILY"/>
    <property type="match status" value="1"/>
</dbReference>
<keyword evidence="2" id="KW-0813">Transport</keyword>
<keyword evidence="5 7" id="KW-0472">Membrane</keyword>
<feature type="transmembrane region" description="Helical" evidence="7">
    <location>
        <begin position="38"/>
        <end position="54"/>
    </location>
</feature>
<evidence type="ECO:0000256" key="5">
    <source>
        <dbReference type="ARBA" id="ARBA00023136"/>
    </source>
</evidence>
<keyword evidence="6" id="KW-0175">Coiled coil</keyword>
<dbReference type="Proteomes" id="UP001310890">
    <property type="component" value="Unassembled WGS sequence"/>
</dbReference>
<feature type="transmembrane region" description="Helical" evidence="7">
    <location>
        <begin position="86"/>
        <end position="107"/>
    </location>
</feature>
<accession>A0AAN7YJV5</accession>
<feature type="transmembrane region" description="Helical" evidence="7">
    <location>
        <begin position="127"/>
        <end position="148"/>
    </location>
</feature>
<organism evidence="8 9">
    <name type="scientific">Meristemomyces frigidus</name>
    <dbReference type="NCBI Taxonomy" id="1508187"/>
    <lineage>
        <taxon>Eukaryota</taxon>
        <taxon>Fungi</taxon>
        <taxon>Dikarya</taxon>
        <taxon>Ascomycota</taxon>
        <taxon>Pezizomycotina</taxon>
        <taxon>Dothideomycetes</taxon>
        <taxon>Dothideomycetidae</taxon>
        <taxon>Mycosphaerellales</taxon>
        <taxon>Teratosphaeriaceae</taxon>
        <taxon>Meristemomyces</taxon>
    </lineage>
</organism>
<name>A0AAN7YJV5_9PEZI</name>
<keyword evidence="4 7" id="KW-1133">Transmembrane helix</keyword>
<evidence type="ECO:0000256" key="7">
    <source>
        <dbReference type="SAM" id="Phobius"/>
    </source>
</evidence>
<dbReference type="Gene3D" id="1.20.1250.20">
    <property type="entry name" value="MFS general substrate transporter like domains"/>
    <property type="match status" value="1"/>
</dbReference>
<comment type="caution">
    <text evidence="8">The sequence shown here is derived from an EMBL/GenBank/DDBJ whole genome shotgun (WGS) entry which is preliminary data.</text>
</comment>